<gene>
    <name evidence="9" type="ORF">OHA16_03825</name>
</gene>
<dbReference type="Pfam" id="PF04542">
    <property type="entry name" value="Sigma70_r2"/>
    <property type="match status" value="1"/>
</dbReference>
<keyword evidence="4" id="KW-0238">DNA-binding</keyword>
<reference evidence="9" key="1">
    <citation type="submission" date="2022-10" db="EMBL/GenBank/DDBJ databases">
        <title>The complete genomes of actinobacterial strains from the NBC collection.</title>
        <authorList>
            <person name="Joergensen T.S."/>
            <person name="Alvarez Arevalo M."/>
            <person name="Sterndorff E.B."/>
            <person name="Faurdal D."/>
            <person name="Vuksanovic O."/>
            <person name="Mourched A.-S."/>
            <person name="Charusanti P."/>
            <person name="Shaw S."/>
            <person name="Blin K."/>
            <person name="Weber T."/>
        </authorList>
    </citation>
    <scope>NUCLEOTIDE SEQUENCE</scope>
    <source>
        <strain evidence="9">NBC_00222</strain>
    </source>
</reference>
<accession>A0ABZ1TTA2</accession>
<dbReference type="EMBL" id="CP108110">
    <property type="protein sequence ID" value="WUQ82183.1"/>
    <property type="molecule type" value="Genomic_DNA"/>
</dbReference>
<dbReference type="InterPro" id="IPR013249">
    <property type="entry name" value="RNA_pol_sigma70_r4_t2"/>
</dbReference>
<dbReference type="Gene3D" id="1.10.1740.10">
    <property type="match status" value="1"/>
</dbReference>
<dbReference type="Gene3D" id="1.10.10.10">
    <property type="entry name" value="Winged helix-like DNA-binding domain superfamily/Winged helix DNA-binding domain"/>
    <property type="match status" value="1"/>
</dbReference>
<feature type="domain" description="RNA polymerase sigma-70 region 2" evidence="7">
    <location>
        <begin position="38"/>
        <end position="98"/>
    </location>
</feature>
<feature type="domain" description="RNA polymerase sigma factor 70 region 4 type 2" evidence="8">
    <location>
        <begin position="128"/>
        <end position="178"/>
    </location>
</feature>
<dbReference type="SUPFAM" id="SSF88946">
    <property type="entry name" value="Sigma2 domain of RNA polymerase sigma factors"/>
    <property type="match status" value="1"/>
</dbReference>
<dbReference type="Pfam" id="PF08281">
    <property type="entry name" value="Sigma70_r4_2"/>
    <property type="match status" value="1"/>
</dbReference>
<evidence type="ECO:0000256" key="5">
    <source>
        <dbReference type="ARBA" id="ARBA00023163"/>
    </source>
</evidence>
<keyword evidence="2" id="KW-0805">Transcription regulation</keyword>
<dbReference type="NCBIfam" id="TIGR02937">
    <property type="entry name" value="sigma70-ECF"/>
    <property type="match status" value="1"/>
</dbReference>
<dbReference type="InterPro" id="IPR013324">
    <property type="entry name" value="RNA_pol_sigma_r3/r4-like"/>
</dbReference>
<dbReference type="InterPro" id="IPR036388">
    <property type="entry name" value="WH-like_DNA-bd_sf"/>
</dbReference>
<dbReference type="InterPro" id="IPR013325">
    <property type="entry name" value="RNA_pol_sigma_r2"/>
</dbReference>
<evidence type="ECO:0000259" key="8">
    <source>
        <dbReference type="Pfam" id="PF08281"/>
    </source>
</evidence>
<keyword evidence="5" id="KW-0804">Transcription</keyword>
<dbReference type="InterPro" id="IPR039425">
    <property type="entry name" value="RNA_pol_sigma-70-like"/>
</dbReference>
<dbReference type="PANTHER" id="PTHR43133">
    <property type="entry name" value="RNA POLYMERASE ECF-TYPE SIGMA FACTO"/>
    <property type="match status" value="1"/>
</dbReference>
<feature type="region of interest" description="Disordered" evidence="6">
    <location>
        <begin position="1"/>
        <end position="25"/>
    </location>
</feature>
<evidence type="ECO:0000256" key="1">
    <source>
        <dbReference type="ARBA" id="ARBA00010641"/>
    </source>
</evidence>
<name>A0ABZ1TTA2_9ACTN</name>
<evidence type="ECO:0000259" key="7">
    <source>
        <dbReference type="Pfam" id="PF04542"/>
    </source>
</evidence>
<dbReference type="Proteomes" id="UP001432222">
    <property type="component" value="Chromosome"/>
</dbReference>
<sequence length="189" mass="20610">MSETGPEGEAASAASLGHLPAPADGSGTGARHGEFAYFYRTCLRRLVAFLMWQGAPAALAADLAQDTMVKAYERWDRIQSPEAWCRRVASRELVRAFSQVEDSIEELALEPTSLLPAPGHAAEWEGEQEILRLLGGLPARQRQVLAWTLDGYTPTEIAAELGMRPAAVRASLFKARLAVSSRMTDREGE</sequence>
<keyword evidence="3" id="KW-0731">Sigma factor</keyword>
<dbReference type="PANTHER" id="PTHR43133:SF8">
    <property type="entry name" value="RNA POLYMERASE SIGMA FACTOR HI_1459-RELATED"/>
    <property type="match status" value="1"/>
</dbReference>
<evidence type="ECO:0000256" key="3">
    <source>
        <dbReference type="ARBA" id="ARBA00023082"/>
    </source>
</evidence>
<evidence type="ECO:0000256" key="2">
    <source>
        <dbReference type="ARBA" id="ARBA00023015"/>
    </source>
</evidence>
<dbReference type="InterPro" id="IPR014284">
    <property type="entry name" value="RNA_pol_sigma-70_dom"/>
</dbReference>
<comment type="similarity">
    <text evidence="1">Belongs to the sigma-70 factor family. ECF subfamily.</text>
</comment>
<proteinExistence type="inferred from homology"/>
<dbReference type="InterPro" id="IPR007627">
    <property type="entry name" value="RNA_pol_sigma70_r2"/>
</dbReference>
<protein>
    <submittedName>
        <fullName evidence="9">Sigma-70 family RNA polymerase sigma factor</fullName>
    </submittedName>
</protein>
<keyword evidence="10" id="KW-1185">Reference proteome</keyword>
<evidence type="ECO:0000313" key="9">
    <source>
        <dbReference type="EMBL" id="WUQ82183.1"/>
    </source>
</evidence>
<organism evidence="9 10">
    <name type="scientific">Kitasatospora purpeofusca</name>
    <dbReference type="NCBI Taxonomy" id="67352"/>
    <lineage>
        <taxon>Bacteria</taxon>
        <taxon>Bacillati</taxon>
        <taxon>Actinomycetota</taxon>
        <taxon>Actinomycetes</taxon>
        <taxon>Kitasatosporales</taxon>
        <taxon>Streptomycetaceae</taxon>
        <taxon>Kitasatospora</taxon>
    </lineage>
</organism>
<evidence type="ECO:0000256" key="6">
    <source>
        <dbReference type="SAM" id="MobiDB-lite"/>
    </source>
</evidence>
<dbReference type="RefSeq" id="WP_328953252.1">
    <property type="nucleotide sequence ID" value="NZ_CP108110.1"/>
</dbReference>
<evidence type="ECO:0000313" key="10">
    <source>
        <dbReference type="Proteomes" id="UP001432222"/>
    </source>
</evidence>
<dbReference type="SUPFAM" id="SSF88659">
    <property type="entry name" value="Sigma3 and sigma4 domains of RNA polymerase sigma factors"/>
    <property type="match status" value="1"/>
</dbReference>
<evidence type="ECO:0000256" key="4">
    <source>
        <dbReference type="ARBA" id="ARBA00023125"/>
    </source>
</evidence>